<protein>
    <recommendedName>
        <fullName evidence="8">Protein kinase domain-containing protein</fullName>
    </recommendedName>
</protein>
<dbReference type="PANTHER" id="PTHR44329:SF289">
    <property type="entry name" value="SERINE_THREONINE-PROTEIN KINASE VIK"/>
    <property type="match status" value="1"/>
</dbReference>
<dbReference type="InterPro" id="IPR011009">
    <property type="entry name" value="Kinase-like_dom_sf"/>
</dbReference>
<feature type="chain" id="PRO_5042187058" description="Protein kinase domain-containing protein" evidence="7">
    <location>
        <begin position="28"/>
        <end position="1718"/>
    </location>
</feature>
<feature type="region of interest" description="Disordered" evidence="6">
    <location>
        <begin position="933"/>
        <end position="1025"/>
    </location>
</feature>
<dbReference type="GO" id="GO:0005524">
    <property type="term" value="F:ATP binding"/>
    <property type="evidence" value="ECO:0007669"/>
    <property type="project" value="UniProtKB-UniRule"/>
</dbReference>
<reference evidence="9 10" key="1">
    <citation type="journal article" date="2021" name="Sci. Rep.">
        <title>Genome sequencing of the multicellular alga Astrephomene provides insights into convergent evolution of germ-soma differentiation.</title>
        <authorList>
            <person name="Yamashita S."/>
            <person name="Yamamoto K."/>
            <person name="Matsuzaki R."/>
            <person name="Suzuki S."/>
            <person name="Yamaguchi H."/>
            <person name="Hirooka S."/>
            <person name="Minakuchi Y."/>
            <person name="Miyagishima S."/>
            <person name="Kawachi M."/>
            <person name="Toyoda A."/>
            <person name="Nozaki H."/>
        </authorList>
    </citation>
    <scope>NUCLEOTIDE SEQUENCE [LARGE SCALE GENOMIC DNA]</scope>
    <source>
        <strain evidence="9 10">NIES-4017</strain>
    </source>
</reference>
<keyword evidence="3" id="KW-0418">Kinase</keyword>
<dbReference type="InterPro" id="IPR051681">
    <property type="entry name" value="Ser/Thr_Kinases-Pseudokinases"/>
</dbReference>
<evidence type="ECO:0000256" key="1">
    <source>
        <dbReference type="ARBA" id="ARBA00022679"/>
    </source>
</evidence>
<keyword evidence="4 5" id="KW-0067">ATP-binding</keyword>
<proteinExistence type="predicted"/>
<keyword evidence="1" id="KW-0808">Transferase</keyword>
<feature type="compositionally biased region" description="Pro residues" evidence="6">
    <location>
        <begin position="969"/>
        <end position="979"/>
    </location>
</feature>
<keyword evidence="2 5" id="KW-0547">Nucleotide-binding</keyword>
<feature type="region of interest" description="Disordered" evidence="6">
    <location>
        <begin position="1181"/>
        <end position="1256"/>
    </location>
</feature>
<comment type="caution">
    <text evidence="9">The sequence shown here is derived from an EMBL/GenBank/DDBJ whole genome shotgun (WGS) entry which is preliminary data.</text>
</comment>
<feature type="region of interest" description="Disordered" evidence="6">
    <location>
        <begin position="101"/>
        <end position="138"/>
    </location>
</feature>
<evidence type="ECO:0000256" key="4">
    <source>
        <dbReference type="ARBA" id="ARBA00022840"/>
    </source>
</evidence>
<feature type="compositionally biased region" description="Pro residues" evidence="6">
    <location>
        <begin position="936"/>
        <end position="951"/>
    </location>
</feature>
<feature type="region of interest" description="Disordered" evidence="6">
    <location>
        <begin position="745"/>
        <end position="777"/>
    </location>
</feature>
<evidence type="ECO:0000313" key="10">
    <source>
        <dbReference type="Proteomes" id="UP001054857"/>
    </source>
</evidence>
<sequence>MQRVGTYRPNLKLGFLELVFLLTSVVAQLPVEAALIVPTDGGISVAELLSAQGILPQGVTYLNPENDDYDPATVGLPVLPVVLQGWGGILPQNLLAIRPPTTFVHKPPPPPLPPHSSAPPPPSPPPPSPSPPRTPPPLPYTAINFDNMVANFLFQTPVISLAPGQNLTVLSLVLDVSGVSNSLGSYQGTVLSSLSPMIIFETPEETVLTLQNVTVLMDAIDLRNYLVQLGSATDAWPYTTTVTVSQGVVNIDNLTTQARATSSTSNNDYDVYETTEGGVVHWNAVTITCPGNWMQNPPIAAAVLTDSWQLGESALSEMADSIYPTTVFLSMAADISLPADGSWQPVRLPTDVLLVLLGNPVRTTMFDLAGINRAWSAEYSTPGSTAQQVVQIRYLTLINLPYTEIPGDTSSLLTISLQSFGVDRTFYDSPTPQLVLKDSTLVVPDQEVAFLKRVVRGDGNSPSTTDLAPVLRVLGVQLQANAAAEGELLVEQLLIGSQVSLVNCTLLSASRYSALPDARPLLPQSRVWLPEVLHGDAETAAQWGPLGLAFGTGLQDALSNLSSTCGPLPSKSPVTYITRRDDQSNPLLVAPSSGTSASSISIMSDEPLASAAECIVSGYPQQLAGGRTFTNLQGAVGRANIMRPITLRNLVLYNLAPGGSGGIGSPGQQAEDSQLVGPDAAWTNSSLPLWFFQMDRDTKHSSATATDPETSSKPSMLVLENVTLVVSEPEWRALVATVLTTAAASTSLESPTRRSLLQSSQGVQKLHPGQQHGLTQGSADLPREQQLSQQQPQHVARRLAVWLSASPPPPDGKPTPPPRPPSPMPLRPQSPPVPSPAPPPLPPMPPRPPPSPPYSDTTHLALQAFAAASQVLSYDYNAGVITLAVAKHYGWVGTNVTVTYKMPADAPSSAQLLLYPAVVLPYQDFADMDISNAALSPPPAPSPSTPAPTGPPAFNDAPTSGNQDTSMTAPPPAQRPPPRTLGTVSSRYPPPPTPGSLDSYTPPSLATVLQPPLPVATTPSTPSSARPAWVVPVASSLSAFVGMLLLLVAGIAFRPGKWRRAAVTTRSSSASTLGCVMVSKEGASSSAVATSRHLSDLNVGNTTSKGTSSSVLEEKLHSTLATEGEVGVSGGHRSSDMATYAWIANNPKVIPAAVAAAPEASGGHSVEYAGSGAIALAAATESGGGRSTEPGGKLAAPLGAPAADSGPGSGPGAQGGNRPVPAASSVAAPEARRQQEGRAGQGESGTSCEGPADGSLALGSMHDMDTNAYLNSILAYYSGMRRRADHNTSKTAGAAMQAAQEQDEGGLGTAGLSVDRPPTLPSWLSGPTMSVHRNMHFAIEAVKAELQDKDLEVYSILGVGAFGVVYSGTWRGLPAAVKTLVVPNVVVNGPAGRARRQAVLEAAVSMSLVHPNIVATYTYQTQALVQEPLVAAGDFLNGGPDGSAAAKGPDVAADEEGEADAFKLYIVQEYCNGGTLRGALEHGMTGSIQAGGLLKRLALRLALDVALGMRHMHACRIVHGDLKPENVLLTSGPSDASCDNEAKQEGVPEDWEVVMCSFAAGKAAAAGGERLVAKVADFGLSLLLPEGATHASQRFHGTPAYLAPEVAVDGQLSPRADVWSFGLLLLELYYGCALGSAGMLKSAGAGGVEGGAEQQQGADGAADDRGQQLSLLVKDMLSSPHEPYGELVAACLAADPRARPGFGDIVVQLQQMLDDRAA</sequence>
<evidence type="ECO:0000256" key="5">
    <source>
        <dbReference type="PROSITE-ProRule" id="PRU10141"/>
    </source>
</evidence>
<dbReference type="Proteomes" id="UP001054857">
    <property type="component" value="Unassembled WGS sequence"/>
</dbReference>
<feature type="compositionally biased region" description="Low complexity" evidence="6">
    <location>
        <begin position="1190"/>
        <end position="1206"/>
    </location>
</feature>
<dbReference type="InterPro" id="IPR008271">
    <property type="entry name" value="Ser/Thr_kinase_AS"/>
</dbReference>
<keyword evidence="10" id="KW-1185">Reference proteome</keyword>
<dbReference type="Gene3D" id="1.10.510.10">
    <property type="entry name" value="Transferase(Phosphotransferase) domain 1"/>
    <property type="match status" value="1"/>
</dbReference>
<evidence type="ECO:0000313" key="9">
    <source>
        <dbReference type="EMBL" id="GFR40746.1"/>
    </source>
</evidence>
<keyword evidence="7" id="KW-0732">Signal</keyword>
<feature type="region of interest" description="Disordered" evidence="6">
    <location>
        <begin position="1288"/>
        <end position="1314"/>
    </location>
</feature>
<dbReference type="PANTHER" id="PTHR44329">
    <property type="entry name" value="SERINE/THREONINE-PROTEIN KINASE TNNI3K-RELATED"/>
    <property type="match status" value="1"/>
</dbReference>
<evidence type="ECO:0000259" key="8">
    <source>
        <dbReference type="PROSITE" id="PS50011"/>
    </source>
</evidence>
<dbReference type="PROSITE" id="PS50011">
    <property type="entry name" value="PROTEIN_KINASE_DOM"/>
    <property type="match status" value="1"/>
</dbReference>
<organism evidence="9 10">
    <name type="scientific">Astrephomene gubernaculifera</name>
    <dbReference type="NCBI Taxonomy" id="47775"/>
    <lineage>
        <taxon>Eukaryota</taxon>
        <taxon>Viridiplantae</taxon>
        <taxon>Chlorophyta</taxon>
        <taxon>core chlorophytes</taxon>
        <taxon>Chlorophyceae</taxon>
        <taxon>CS clade</taxon>
        <taxon>Chlamydomonadales</taxon>
        <taxon>Astrephomenaceae</taxon>
        <taxon>Astrephomene</taxon>
    </lineage>
</organism>
<dbReference type="SMART" id="SM00220">
    <property type="entry name" value="S_TKc"/>
    <property type="match status" value="1"/>
</dbReference>
<dbReference type="PROSITE" id="PS00108">
    <property type="entry name" value="PROTEIN_KINASE_ST"/>
    <property type="match status" value="1"/>
</dbReference>
<evidence type="ECO:0000256" key="3">
    <source>
        <dbReference type="ARBA" id="ARBA00022777"/>
    </source>
</evidence>
<feature type="region of interest" description="Disordered" evidence="6">
    <location>
        <begin position="1645"/>
        <end position="1664"/>
    </location>
</feature>
<dbReference type="Pfam" id="PF00069">
    <property type="entry name" value="Pkinase"/>
    <property type="match status" value="1"/>
</dbReference>
<feature type="compositionally biased region" description="Polar residues" evidence="6">
    <location>
        <begin position="957"/>
        <end position="968"/>
    </location>
</feature>
<feature type="compositionally biased region" description="Pro residues" evidence="6">
    <location>
        <begin position="106"/>
        <end position="138"/>
    </location>
</feature>
<dbReference type="InterPro" id="IPR000719">
    <property type="entry name" value="Prot_kinase_dom"/>
</dbReference>
<evidence type="ECO:0000256" key="7">
    <source>
        <dbReference type="SAM" id="SignalP"/>
    </source>
</evidence>
<dbReference type="EMBL" id="BMAR01000001">
    <property type="protein sequence ID" value="GFR40746.1"/>
    <property type="molecule type" value="Genomic_DNA"/>
</dbReference>
<feature type="signal peptide" evidence="7">
    <location>
        <begin position="1"/>
        <end position="27"/>
    </location>
</feature>
<feature type="compositionally biased region" description="Low complexity" evidence="6">
    <location>
        <begin position="1651"/>
        <end position="1660"/>
    </location>
</feature>
<feature type="binding site" evidence="5">
    <location>
        <position position="1378"/>
    </location>
    <ligand>
        <name>ATP</name>
        <dbReference type="ChEBI" id="CHEBI:30616"/>
    </ligand>
</feature>
<feature type="domain" description="Protein kinase" evidence="8">
    <location>
        <begin position="1351"/>
        <end position="1713"/>
    </location>
</feature>
<accession>A0AAD3HHG1</accession>
<name>A0AAD3HHG1_9CHLO</name>
<dbReference type="Gene3D" id="3.30.200.20">
    <property type="entry name" value="Phosphorylase Kinase, domain 1"/>
    <property type="match status" value="1"/>
</dbReference>
<feature type="compositionally biased region" description="Pro residues" evidence="6">
    <location>
        <begin position="806"/>
        <end position="853"/>
    </location>
</feature>
<dbReference type="InterPro" id="IPR017441">
    <property type="entry name" value="Protein_kinase_ATP_BS"/>
</dbReference>
<feature type="compositionally biased region" description="Low complexity" evidence="6">
    <location>
        <begin position="1216"/>
        <end position="1229"/>
    </location>
</feature>
<dbReference type="PROSITE" id="PS00107">
    <property type="entry name" value="PROTEIN_KINASE_ATP"/>
    <property type="match status" value="1"/>
</dbReference>
<feature type="compositionally biased region" description="Polar residues" evidence="6">
    <location>
        <begin position="749"/>
        <end position="763"/>
    </location>
</feature>
<dbReference type="GO" id="GO:0004674">
    <property type="term" value="F:protein serine/threonine kinase activity"/>
    <property type="evidence" value="ECO:0007669"/>
    <property type="project" value="TreeGrafter"/>
</dbReference>
<gene>
    <name evidence="9" type="ORF">Agub_g1356</name>
</gene>
<feature type="region of interest" description="Disordered" evidence="6">
    <location>
        <begin position="803"/>
        <end position="857"/>
    </location>
</feature>
<dbReference type="SUPFAM" id="SSF56112">
    <property type="entry name" value="Protein kinase-like (PK-like)"/>
    <property type="match status" value="1"/>
</dbReference>
<evidence type="ECO:0000256" key="6">
    <source>
        <dbReference type="SAM" id="MobiDB-lite"/>
    </source>
</evidence>
<evidence type="ECO:0000256" key="2">
    <source>
        <dbReference type="ARBA" id="ARBA00022741"/>
    </source>
</evidence>